<evidence type="ECO:0000313" key="6">
    <source>
        <dbReference type="Proteomes" id="UP000258309"/>
    </source>
</evidence>
<evidence type="ECO:0000256" key="3">
    <source>
        <dbReference type="ARBA" id="ARBA00023002"/>
    </source>
</evidence>
<dbReference type="SUPFAM" id="SSF51735">
    <property type="entry name" value="NAD(P)-binding Rossmann-fold domains"/>
    <property type="match status" value="1"/>
</dbReference>
<dbReference type="OMA" id="FVMLRMW"/>
<dbReference type="PRINTS" id="PR00080">
    <property type="entry name" value="SDRFAMILY"/>
</dbReference>
<dbReference type="AlphaFoldDB" id="A0A3E2H4U6"/>
<dbReference type="FunFam" id="3.40.50.720:FF:000261">
    <property type="entry name" value="NADPH-dependent 1-acyldihydroxyacetone phosphate reductase"/>
    <property type="match status" value="1"/>
</dbReference>
<dbReference type="Proteomes" id="UP000258309">
    <property type="component" value="Unassembled WGS sequence"/>
</dbReference>
<evidence type="ECO:0000256" key="1">
    <source>
        <dbReference type="ARBA" id="ARBA00006484"/>
    </source>
</evidence>
<evidence type="ECO:0008006" key="7">
    <source>
        <dbReference type="Google" id="ProtNLM"/>
    </source>
</evidence>
<comment type="similarity">
    <text evidence="1 4">Belongs to the short-chain dehydrogenases/reductases (SDR) family.</text>
</comment>
<dbReference type="GO" id="GO:0004806">
    <property type="term" value="F:triacylglycerol lipase activity"/>
    <property type="evidence" value="ECO:0007669"/>
    <property type="project" value="TreeGrafter"/>
</dbReference>
<dbReference type="InterPro" id="IPR002347">
    <property type="entry name" value="SDR_fam"/>
</dbReference>
<dbReference type="InterPro" id="IPR036291">
    <property type="entry name" value="NAD(P)-bd_dom_sf"/>
</dbReference>
<keyword evidence="6" id="KW-1185">Reference proteome</keyword>
<dbReference type="PRINTS" id="PR00081">
    <property type="entry name" value="GDHRDH"/>
</dbReference>
<dbReference type="CDD" id="cd05374">
    <property type="entry name" value="17beta-HSD-like_SDR_c"/>
    <property type="match status" value="1"/>
</dbReference>
<evidence type="ECO:0000256" key="2">
    <source>
        <dbReference type="ARBA" id="ARBA00022857"/>
    </source>
</evidence>
<dbReference type="GO" id="GO:0005811">
    <property type="term" value="C:lipid droplet"/>
    <property type="evidence" value="ECO:0007669"/>
    <property type="project" value="TreeGrafter"/>
</dbReference>
<feature type="non-terminal residue" evidence="5">
    <location>
        <position position="278"/>
    </location>
</feature>
<dbReference type="GO" id="GO:0000140">
    <property type="term" value="F:acylglycerone-phosphate reductase (NADP+) activity"/>
    <property type="evidence" value="ECO:0007669"/>
    <property type="project" value="TreeGrafter"/>
</dbReference>
<feature type="non-terminal residue" evidence="5">
    <location>
        <position position="1"/>
    </location>
</feature>
<reference evidence="5 6" key="1">
    <citation type="submission" date="2018-05" db="EMBL/GenBank/DDBJ databases">
        <title>Draft genome sequence of Scytalidium lignicola DSM 105466, a ubiquitous saprotrophic fungus.</title>
        <authorList>
            <person name="Buettner E."/>
            <person name="Gebauer A.M."/>
            <person name="Hofrichter M."/>
            <person name="Liers C."/>
            <person name="Kellner H."/>
        </authorList>
    </citation>
    <scope>NUCLEOTIDE SEQUENCE [LARGE SCALE GENOMIC DNA]</scope>
    <source>
        <strain evidence="5 6">DSM 105466</strain>
    </source>
</reference>
<dbReference type="Gene3D" id="3.40.50.720">
    <property type="entry name" value="NAD(P)-binding Rossmann-like Domain"/>
    <property type="match status" value="1"/>
</dbReference>
<dbReference type="GO" id="GO:0006654">
    <property type="term" value="P:phosphatidic acid biosynthetic process"/>
    <property type="evidence" value="ECO:0007669"/>
    <property type="project" value="TreeGrafter"/>
</dbReference>
<dbReference type="PANTHER" id="PTHR44169">
    <property type="entry name" value="NADPH-DEPENDENT 1-ACYLDIHYDROXYACETONE PHOSPHATE REDUCTASE"/>
    <property type="match status" value="1"/>
</dbReference>
<proteinExistence type="inferred from homology"/>
<evidence type="ECO:0000256" key="4">
    <source>
        <dbReference type="RuleBase" id="RU000363"/>
    </source>
</evidence>
<name>A0A3E2H4U6_SCYLI</name>
<dbReference type="InterPro" id="IPR020904">
    <property type="entry name" value="Sc_DH/Rdtase_CS"/>
</dbReference>
<keyword evidence="2" id="KW-0521">NADP</keyword>
<dbReference type="EMBL" id="NCSJ02000167">
    <property type="protein sequence ID" value="RFU28331.1"/>
    <property type="molecule type" value="Genomic_DNA"/>
</dbReference>
<sequence length="278" mass="30118">MSDSKDGRKTVLITGCTPGGIGHALAREFHSRADLRVFATARRPEVLSDLASLGITTLALDVTSPEAIRNVKETVSSKTGGSLDILVNNAGRPHMVPALDVDMADAKLTFETNFFSVMRMCQEFSAMLIKAKGTILNVGSIAGVIAYPYSATYNASKAALHAYSEMLRIELEPFSVDVIVAITGGVSSNIQAAVTIELPKDSLYKSIIPYIKKFRAAHNDRASTPEAFAVTAVSKVLKQNPPRRFWTGGWSSSLWFAQTFFPDKLLVRGPSLYLSSIN</sequence>
<dbReference type="Pfam" id="PF00106">
    <property type="entry name" value="adh_short"/>
    <property type="match status" value="1"/>
</dbReference>
<accession>A0A3E2H4U6</accession>
<comment type="caution">
    <text evidence="5">The sequence shown here is derived from an EMBL/GenBank/DDBJ whole genome shotgun (WGS) entry which is preliminary data.</text>
</comment>
<dbReference type="OrthoDB" id="2102561at2759"/>
<keyword evidence="3" id="KW-0560">Oxidoreductase</keyword>
<dbReference type="GO" id="GO:0005783">
    <property type="term" value="C:endoplasmic reticulum"/>
    <property type="evidence" value="ECO:0007669"/>
    <property type="project" value="TreeGrafter"/>
</dbReference>
<dbReference type="PANTHER" id="PTHR44169:SF6">
    <property type="entry name" value="NADPH-DEPENDENT 1-ACYLDIHYDROXYACETONE PHOSPHATE REDUCTASE"/>
    <property type="match status" value="1"/>
</dbReference>
<dbReference type="PROSITE" id="PS00061">
    <property type="entry name" value="ADH_SHORT"/>
    <property type="match status" value="1"/>
</dbReference>
<gene>
    <name evidence="5" type="ORF">B7463_g8014</name>
</gene>
<dbReference type="STRING" id="5539.A0A3E2H4U6"/>
<organism evidence="5 6">
    <name type="scientific">Scytalidium lignicola</name>
    <name type="common">Hyphomycete</name>
    <dbReference type="NCBI Taxonomy" id="5539"/>
    <lineage>
        <taxon>Eukaryota</taxon>
        <taxon>Fungi</taxon>
        <taxon>Dikarya</taxon>
        <taxon>Ascomycota</taxon>
        <taxon>Pezizomycotina</taxon>
        <taxon>Leotiomycetes</taxon>
        <taxon>Leotiomycetes incertae sedis</taxon>
        <taxon>Scytalidium</taxon>
    </lineage>
</organism>
<dbReference type="GO" id="GO:0019433">
    <property type="term" value="P:triglyceride catabolic process"/>
    <property type="evidence" value="ECO:0007669"/>
    <property type="project" value="TreeGrafter"/>
</dbReference>
<evidence type="ECO:0000313" key="5">
    <source>
        <dbReference type="EMBL" id="RFU28331.1"/>
    </source>
</evidence>
<protein>
    <recommendedName>
        <fullName evidence="7">NAD(P)-binding protein</fullName>
    </recommendedName>
</protein>